<protein>
    <submittedName>
        <fullName evidence="7">Putative hydroxymethylpyrimidine transporter CytX</fullName>
    </submittedName>
</protein>
<feature type="transmembrane region" description="Helical" evidence="6">
    <location>
        <begin position="237"/>
        <end position="264"/>
    </location>
</feature>
<dbReference type="PANTHER" id="PTHR30569:SF0">
    <property type="entry name" value="CYTOSINE PERMEASE"/>
    <property type="match status" value="1"/>
</dbReference>
<feature type="transmembrane region" description="Helical" evidence="6">
    <location>
        <begin position="363"/>
        <end position="386"/>
    </location>
</feature>
<evidence type="ECO:0000256" key="4">
    <source>
        <dbReference type="ARBA" id="ARBA00022989"/>
    </source>
</evidence>
<dbReference type="PANTHER" id="PTHR30569">
    <property type="entry name" value="CYTOSINE TRANSPORTER CODB"/>
    <property type="match status" value="1"/>
</dbReference>
<evidence type="ECO:0000256" key="3">
    <source>
        <dbReference type="ARBA" id="ARBA00022692"/>
    </source>
</evidence>
<evidence type="ECO:0000256" key="2">
    <source>
        <dbReference type="ARBA" id="ARBA00008974"/>
    </source>
</evidence>
<evidence type="ECO:0000256" key="5">
    <source>
        <dbReference type="ARBA" id="ARBA00023136"/>
    </source>
</evidence>
<feature type="transmembrane region" description="Helical" evidence="6">
    <location>
        <begin position="12"/>
        <end position="34"/>
    </location>
</feature>
<feature type="transmembrane region" description="Helical" evidence="6">
    <location>
        <begin position="142"/>
        <end position="161"/>
    </location>
</feature>
<sequence>MSETKTSTFSNALIWFGAGMSIAEILTGTLIAPLGFQKGILAIIFGHVTGCILLYFAGLIGAQTGKSAMETVKISFGKKGSLIFSCLNVMQLAGWTAVMIVSGAAASQFIVDLGGTWVWSIIIGILIVLWVAIDIKNLNKLNIVAMSALFILAILLSSMVFKGNSTSVPEGMISFGGAVELSAAMPLSWLPLISDYTRRAKNPEKATLVSTVTYFAVSCWMYIIGLGASIFTGQCDIAKIMVSAGLGTAGLVIVIFSTVTTTFLDAYSAGVSSESISGIFKEKPAAISICAIGTILAIFTPITEYEGFLYLIGSVFAPMISILIVNFYILKVDYSEKRFSGTNLLVWAVGFILYRIFMQMNTVVGNTLPVMVITAFLCFIANKVLVGGKVNV</sequence>
<comment type="similarity">
    <text evidence="2">Belongs to the purine-cytosine permease (2.A.39) family.</text>
</comment>
<evidence type="ECO:0000256" key="1">
    <source>
        <dbReference type="ARBA" id="ARBA00004141"/>
    </source>
</evidence>
<evidence type="ECO:0000313" key="7">
    <source>
        <dbReference type="EMBL" id="QHI73398.1"/>
    </source>
</evidence>
<evidence type="ECO:0000256" key="6">
    <source>
        <dbReference type="SAM" id="Phobius"/>
    </source>
</evidence>
<dbReference type="AlphaFoldDB" id="A0A6P1MMT1"/>
<feature type="transmembrane region" description="Helical" evidence="6">
    <location>
        <begin position="117"/>
        <end position="135"/>
    </location>
</feature>
<dbReference type="GO" id="GO:0005886">
    <property type="term" value="C:plasma membrane"/>
    <property type="evidence" value="ECO:0007669"/>
    <property type="project" value="TreeGrafter"/>
</dbReference>
<reference evidence="7 8" key="1">
    <citation type="submission" date="2020-01" db="EMBL/GenBank/DDBJ databases">
        <title>Genomic analysis of Aminipila sp. CBA3637.</title>
        <authorList>
            <person name="Kim Y.B."/>
            <person name="Roh S.W."/>
        </authorList>
    </citation>
    <scope>NUCLEOTIDE SEQUENCE [LARGE SCALE GENOMIC DNA]</scope>
    <source>
        <strain evidence="7 8">CBA3637</strain>
    </source>
</reference>
<dbReference type="KEGG" id="amic:Ami3637_14355"/>
<dbReference type="NCBIfam" id="TIGR02358">
    <property type="entry name" value="thia_cytX"/>
    <property type="match status" value="1"/>
</dbReference>
<organism evidence="7 8">
    <name type="scientific">Aminipila terrae</name>
    <dbReference type="NCBI Taxonomy" id="2697030"/>
    <lineage>
        <taxon>Bacteria</taxon>
        <taxon>Bacillati</taxon>
        <taxon>Bacillota</taxon>
        <taxon>Clostridia</taxon>
        <taxon>Peptostreptococcales</taxon>
        <taxon>Anaerovoracaceae</taxon>
        <taxon>Aminipila</taxon>
    </lineage>
</organism>
<dbReference type="Pfam" id="PF02133">
    <property type="entry name" value="Transp_cyt_pur"/>
    <property type="match status" value="1"/>
</dbReference>
<dbReference type="Proteomes" id="UP000463883">
    <property type="component" value="Chromosome"/>
</dbReference>
<keyword evidence="4 6" id="KW-1133">Transmembrane helix</keyword>
<name>A0A6P1MMT1_9FIRM</name>
<dbReference type="InterPro" id="IPR030191">
    <property type="entry name" value="CodB"/>
</dbReference>
<dbReference type="GO" id="GO:0015209">
    <property type="term" value="F:cytosine transmembrane transporter activity"/>
    <property type="evidence" value="ECO:0007669"/>
    <property type="project" value="InterPro"/>
</dbReference>
<comment type="subcellular location">
    <subcellularLocation>
        <location evidence="1">Membrane</location>
        <topology evidence="1">Multi-pass membrane protein</topology>
    </subcellularLocation>
</comment>
<feature type="transmembrane region" description="Helical" evidence="6">
    <location>
        <begin position="285"/>
        <end position="302"/>
    </location>
</feature>
<feature type="transmembrane region" description="Helical" evidence="6">
    <location>
        <begin position="82"/>
        <end position="111"/>
    </location>
</feature>
<keyword evidence="3 6" id="KW-0812">Transmembrane</keyword>
<keyword evidence="8" id="KW-1185">Reference proteome</keyword>
<dbReference type="Gene3D" id="1.10.4160.10">
    <property type="entry name" value="Hydantoin permease"/>
    <property type="match status" value="1"/>
</dbReference>
<proteinExistence type="inferred from homology"/>
<evidence type="ECO:0000313" key="8">
    <source>
        <dbReference type="Proteomes" id="UP000463883"/>
    </source>
</evidence>
<feature type="transmembrane region" description="Helical" evidence="6">
    <location>
        <begin position="206"/>
        <end position="231"/>
    </location>
</feature>
<feature type="transmembrane region" description="Helical" evidence="6">
    <location>
        <begin position="341"/>
        <end position="357"/>
    </location>
</feature>
<dbReference type="InterPro" id="IPR012732">
    <property type="entry name" value="Thia_CytX"/>
</dbReference>
<feature type="transmembrane region" description="Helical" evidence="6">
    <location>
        <begin position="40"/>
        <end position="62"/>
    </location>
</feature>
<dbReference type="RefSeq" id="WP_162363163.1">
    <property type="nucleotide sequence ID" value="NZ_CP047591.1"/>
</dbReference>
<feature type="transmembrane region" description="Helical" evidence="6">
    <location>
        <begin position="173"/>
        <end position="194"/>
    </location>
</feature>
<keyword evidence="5 6" id="KW-0472">Membrane</keyword>
<dbReference type="InterPro" id="IPR001248">
    <property type="entry name" value="Pur-cyt_permease"/>
</dbReference>
<accession>A0A6P1MMT1</accession>
<dbReference type="EMBL" id="CP047591">
    <property type="protein sequence ID" value="QHI73398.1"/>
    <property type="molecule type" value="Genomic_DNA"/>
</dbReference>
<feature type="transmembrane region" description="Helical" evidence="6">
    <location>
        <begin position="308"/>
        <end position="329"/>
    </location>
</feature>
<gene>
    <name evidence="7" type="primary">cytX</name>
    <name evidence="7" type="ORF">Ami3637_14355</name>
</gene>